<evidence type="ECO:0008006" key="3">
    <source>
        <dbReference type="Google" id="ProtNLM"/>
    </source>
</evidence>
<dbReference type="GO" id="GO:0006974">
    <property type="term" value="P:DNA damage response"/>
    <property type="evidence" value="ECO:0007669"/>
    <property type="project" value="TreeGrafter"/>
</dbReference>
<evidence type="ECO:0000313" key="2">
    <source>
        <dbReference type="Proteomes" id="UP000184488"/>
    </source>
</evidence>
<gene>
    <name evidence="1" type="ORF">SAMN05444363_2927</name>
</gene>
<dbReference type="InterPro" id="IPR052022">
    <property type="entry name" value="26kDa_periplasmic_antigen"/>
</dbReference>
<proteinExistence type="predicted"/>
<dbReference type="OrthoDB" id="6021921at2"/>
<dbReference type="PANTHER" id="PTHR34387:SF1">
    <property type="entry name" value="PERIPLASMIC IMMUNOGENIC PROTEIN"/>
    <property type="match status" value="1"/>
</dbReference>
<reference evidence="2" key="1">
    <citation type="submission" date="2016-11" db="EMBL/GenBank/DDBJ databases">
        <authorList>
            <person name="Varghese N."/>
            <person name="Submissions S."/>
        </authorList>
    </citation>
    <scope>NUCLEOTIDE SEQUENCE [LARGE SCALE GENOMIC DNA]</scope>
    <source>
        <strain evidence="2">DSM 18829</strain>
    </source>
</reference>
<dbReference type="AlphaFoldDB" id="A0A1M6H8M8"/>
<accession>A0A1M6H8M8</accession>
<sequence length="231" mass="25834">MKNLVVTLITIFTVMTYAQDQRPQVPQISVAGEGKIKVAPDQVIISVGVQNNGKDAAEVKKANDIIIEKVIKYIKGYNIPQSDYQTTNVNLYKNYDYEKKKYNFTANQTISITLKDIKKYDAFMMDLPDTGITNINGVEFKSSKLDQYLSEARKKAMLDAKQKATDYTSALSLKLGKVLLITDNSQTYYPQPVYAGREMMMAKSADMAPRETLAVGEIEVTANAQVVFALE</sequence>
<dbReference type="STRING" id="415425.SAMN05444363_2927"/>
<dbReference type="InterPro" id="IPR007497">
    <property type="entry name" value="SIMPL/DUF541"/>
</dbReference>
<organism evidence="1 2">
    <name type="scientific">Flavobacterium terrae</name>
    <dbReference type="NCBI Taxonomy" id="415425"/>
    <lineage>
        <taxon>Bacteria</taxon>
        <taxon>Pseudomonadati</taxon>
        <taxon>Bacteroidota</taxon>
        <taxon>Flavobacteriia</taxon>
        <taxon>Flavobacteriales</taxon>
        <taxon>Flavobacteriaceae</taxon>
        <taxon>Flavobacterium</taxon>
    </lineage>
</organism>
<protein>
    <recommendedName>
        <fullName evidence="3">DUF541 domain-containing protein</fullName>
    </recommendedName>
</protein>
<dbReference type="Gene3D" id="3.30.110.170">
    <property type="entry name" value="Protein of unknown function (DUF541), domain 1"/>
    <property type="match status" value="1"/>
</dbReference>
<keyword evidence="2" id="KW-1185">Reference proteome</keyword>
<dbReference type="RefSeq" id="WP_073312212.1">
    <property type="nucleotide sequence ID" value="NZ_FQZI01000007.1"/>
</dbReference>
<dbReference type="Proteomes" id="UP000184488">
    <property type="component" value="Unassembled WGS sequence"/>
</dbReference>
<dbReference type="Pfam" id="PF04402">
    <property type="entry name" value="SIMPL"/>
    <property type="match status" value="1"/>
</dbReference>
<name>A0A1M6H8M8_9FLAO</name>
<dbReference type="PANTHER" id="PTHR34387">
    <property type="entry name" value="SLR1258 PROTEIN"/>
    <property type="match status" value="1"/>
</dbReference>
<evidence type="ECO:0000313" key="1">
    <source>
        <dbReference type="EMBL" id="SHJ18552.1"/>
    </source>
</evidence>
<dbReference type="Gene3D" id="3.30.70.2970">
    <property type="entry name" value="Protein of unknown function (DUF541), domain 2"/>
    <property type="match status" value="1"/>
</dbReference>
<dbReference type="EMBL" id="FQZI01000007">
    <property type="protein sequence ID" value="SHJ18552.1"/>
    <property type="molecule type" value="Genomic_DNA"/>
</dbReference>